<keyword evidence="5" id="KW-1133">Transmembrane helix</keyword>
<dbReference type="PANTHER" id="PTHR43344">
    <property type="entry name" value="PHOSPHOSERINE PHOSPHATASE"/>
    <property type="match status" value="1"/>
</dbReference>
<keyword evidence="3 6" id="KW-0378">Hydrolase</keyword>
<dbReference type="Pfam" id="PF12710">
    <property type="entry name" value="HAD"/>
    <property type="match status" value="1"/>
</dbReference>
<keyword evidence="7" id="KW-1185">Reference proteome</keyword>
<dbReference type="EMBL" id="CP011546">
    <property type="protein sequence ID" value="AKK10197.1"/>
    <property type="molecule type" value="Genomic_DNA"/>
</dbReference>
<evidence type="ECO:0000313" key="6">
    <source>
        <dbReference type="EMBL" id="AKK10197.1"/>
    </source>
</evidence>
<dbReference type="InterPro" id="IPR050582">
    <property type="entry name" value="HAD-like_SerB"/>
</dbReference>
<dbReference type="Gene3D" id="1.20.1440.100">
    <property type="entry name" value="SG protein - dephosphorylation function"/>
    <property type="match status" value="1"/>
</dbReference>
<keyword evidence="5" id="KW-0472">Membrane</keyword>
<keyword evidence="5" id="KW-0812">Transmembrane</keyword>
<organism evidence="6 7">
    <name type="scientific">Corynebacterium uterequi</name>
    <dbReference type="NCBI Taxonomy" id="1072256"/>
    <lineage>
        <taxon>Bacteria</taxon>
        <taxon>Bacillati</taxon>
        <taxon>Actinomycetota</taxon>
        <taxon>Actinomycetes</taxon>
        <taxon>Mycobacteriales</taxon>
        <taxon>Corynebacteriaceae</taxon>
        <taxon>Corynebacterium</taxon>
    </lineage>
</organism>
<dbReference type="STRING" id="1072256.CUTER_00880"/>
<dbReference type="InterPro" id="IPR006385">
    <property type="entry name" value="HAD_hydro_SerB1"/>
</dbReference>
<dbReference type="SUPFAM" id="SSF56784">
    <property type="entry name" value="HAD-like"/>
    <property type="match status" value="1"/>
</dbReference>
<gene>
    <name evidence="6" type="ORF">CUTER_00880</name>
</gene>
<reference evidence="6 7" key="1">
    <citation type="journal article" date="2015" name="Genome Announc.">
        <title>Virulence Factor Genes Detected in the Complete Genome Sequence of Corynebacterium uterequi DSM 45634, Isolated from the Uterus of a Maiden Mare.</title>
        <authorList>
            <person name="Ruckert C."/>
            <person name="Kriete M."/>
            <person name="Jaenicke S."/>
            <person name="Winkler A."/>
            <person name="Tauch A."/>
        </authorList>
    </citation>
    <scope>NUCLEOTIDE SEQUENCE [LARGE SCALE GENOMIC DNA]</scope>
    <source>
        <strain evidence="6 7">DSM 45634</strain>
    </source>
</reference>
<evidence type="ECO:0000256" key="1">
    <source>
        <dbReference type="ARBA" id="ARBA00009184"/>
    </source>
</evidence>
<proteinExistence type="inferred from homology"/>
<feature type="transmembrane region" description="Helical" evidence="5">
    <location>
        <begin position="247"/>
        <end position="267"/>
    </location>
</feature>
<dbReference type="KEGG" id="cut:CUTER_00880"/>
<dbReference type="EC" id="3.1.3.3" evidence="6"/>
<dbReference type="OrthoDB" id="25607at2"/>
<keyword evidence="2" id="KW-0479">Metal-binding</keyword>
<evidence type="ECO:0000313" key="7">
    <source>
        <dbReference type="Proteomes" id="UP000035548"/>
    </source>
</evidence>
<comment type="similarity">
    <text evidence="1">Belongs to the HAD-like hydrolase superfamily. SerB family.</text>
</comment>
<dbReference type="RefSeq" id="WP_047258831.1">
    <property type="nucleotide sequence ID" value="NZ_CP011546.1"/>
</dbReference>
<dbReference type="PANTHER" id="PTHR43344:SF13">
    <property type="entry name" value="PHOSPHATASE RV3661-RELATED"/>
    <property type="match status" value="1"/>
</dbReference>
<dbReference type="AlphaFoldDB" id="A0A0G3HGF4"/>
<dbReference type="CDD" id="cd02612">
    <property type="entry name" value="HAD_PGPPase"/>
    <property type="match status" value="1"/>
</dbReference>
<accession>A0A0G3HGF4</accession>
<dbReference type="NCBIfam" id="TIGR01488">
    <property type="entry name" value="HAD-SF-IB"/>
    <property type="match status" value="1"/>
</dbReference>
<dbReference type="GO" id="GO:0016787">
    <property type="term" value="F:hydrolase activity"/>
    <property type="evidence" value="ECO:0007669"/>
    <property type="project" value="UniProtKB-KW"/>
</dbReference>
<dbReference type="GO" id="GO:0046872">
    <property type="term" value="F:metal ion binding"/>
    <property type="evidence" value="ECO:0007669"/>
    <property type="project" value="UniProtKB-KW"/>
</dbReference>
<dbReference type="Gene3D" id="3.40.50.1000">
    <property type="entry name" value="HAD superfamily/HAD-like"/>
    <property type="match status" value="1"/>
</dbReference>
<keyword evidence="4" id="KW-0460">Magnesium</keyword>
<name>A0A0G3HGF4_9CORY</name>
<dbReference type="PATRIC" id="fig|1072256.5.peg.165"/>
<sequence>MTATTGNPGDSTRDASHVAAFFDLDKTIIATNSAFAYGKVLFDHGYISAAEAFQIYLTKKAFMRSGMSSDKMDSELDHLTAMVTGWNASEISRVIDDAYHQVISPALYAEALELIDEHRAAGHDVVIVSASVRQLVEPIARELGIADLLTSELEVRDGHFTGAVINYLKGPAKADAIRALATSRGYDLTACYAYSDSTTDIPFLELVGHPMAVNPEAGLRAEAARRGWAVRQFAHPKPLVSRPSREVTLGAGVAVGLAAVGAAAVWFTQRK</sequence>
<evidence type="ECO:0000256" key="2">
    <source>
        <dbReference type="ARBA" id="ARBA00022723"/>
    </source>
</evidence>
<reference evidence="7" key="2">
    <citation type="submission" date="2015-05" db="EMBL/GenBank/DDBJ databases">
        <title>Complete genome sequence of Corynebacterium uterequi DSM 45634, isolated from the uterus of a maiden mare.</title>
        <authorList>
            <person name="Ruckert C."/>
            <person name="Albersmeier A."/>
            <person name="Winkler A."/>
            <person name="Tauch A."/>
        </authorList>
    </citation>
    <scope>NUCLEOTIDE SEQUENCE [LARGE SCALE GENOMIC DNA]</scope>
    <source>
        <strain evidence="7">DSM 45634</strain>
    </source>
</reference>
<evidence type="ECO:0000256" key="3">
    <source>
        <dbReference type="ARBA" id="ARBA00022801"/>
    </source>
</evidence>
<protein>
    <submittedName>
        <fullName evidence="6">HAD-superfamily subfamily IB hydrolase, TIGR01490</fullName>
        <ecNumber evidence="6">3.1.3.3</ecNumber>
    </submittedName>
</protein>
<evidence type="ECO:0000256" key="4">
    <source>
        <dbReference type="ARBA" id="ARBA00022842"/>
    </source>
</evidence>
<dbReference type="NCBIfam" id="TIGR01490">
    <property type="entry name" value="HAD-SF-IB-hyp1"/>
    <property type="match status" value="1"/>
</dbReference>
<evidence type="ECO:0000256" key="5">
    <source>
        <dbReference type="SAM" id="Phobius"/>
    </source>
</evidence>
<dbReference type="InterPro" id="IPR023214">
    <property type="entry name" value="HAD_sf"/>
</dbReference>
<dbReference type="FunFam" id="3.40.50.1000:FF:000025">
    <property type="entry name" value="HAD hydrolase, family IB"/>
    <property type="match status" value="1"/>
</dbReference>
<dbReference type="Proteomes" id="UP000035548">
    <property type="component" value="Chromosome"/>
</dbReference>
<dbReference type="InterPro" id="IPR036412">
    <property type="entry name" value="HAD-like_sf"/>
</dbReference>